<keyword evidence="5" id="KW-1185">Reference proteome</keyword>
<sequence>MFFSSKVFFIHNILLVILASLVTFGLAKSSGTGEATFFEPGPGACGHINNAQDFIVAVSAKVFDTFPGATANTNDNPVCSKELTATFKGKSVKVTVVDRCAGCAENDIDLSPAAFDKLSPPSAGRLTGVSWTIS</sequence>
<dbReference type="InterPro" id="IPR036908">
    <property type="entry name" value="RlpA-like_sf"/>
</dbReference>
<keyword evidence="1 2" id="KW-0732">Signal</keyword>
<organism evidence="4 5">
    <name type="scientific">Somion occarium</name>
    <dbReference type="NCBI Taxonomy" id="3059160"/>
    <lineage>
        <taxon>Eukaryota</taxon>
        <taxon>Fungi</taxon>
        <taxon>Dikarya</taxon>
        <taxon>Basidiomycota</taxon>
        <taxon>Agaricomycotina</taxon>
        <taxon>Agaricomycetes</taxon>
        <taxon>Polyporales</taxon>
        <taxon>Cerrenaceae</taxon>
        <taxon>Somion</taxon>
    </lineage>
</organism>
<dbReference type="PANTHER" id="PTHR31836:SF27">
    <property type="entry name" value="RLPA-LIKE PROTEIN DOUBLE-PSI BETA-BARREL DOMAIN-CONTAINING PROTEIN"/>
    <property type="match status" value="1"/>
</dbReference>
<gene>
    <name evidence="4" type="ORF">GFSPODELE1_LOCUS9550</name>
</gene>
<evidence type="ECO:0000259" key="3">
    <source>
        <dbReference type="Pfam" id="PF03330"/>
    </source>
</evidence>
<evidence type="ECO:0000256" key="1">
    <source>
        <dbReference type="ARBA" id="ARBA00022729"/>
    </source>
</evidence>
<feature type="signal peptide" evidence="2">
    <location>
        <begin position="1"/>
        <end position="27"/>
    </location>
</feature>
<name>A0ABP1E3Y3_9APHY</name>
<dbReference type="CDD" id="cd22191">
    <property type="entry name" value="DPBB_RlpA_EXP_N-like"/>
    <property type="match status" value="1"/>
</dbReference>
<dbReference type="Pfam" id="PF03330">
    <property type="entry name" value="DPBB_1"/>
    <property type="match status" value="1"/>
</dbReference>
<evidence type="ECO:0000313" key="5">
    <source>
        <dbReference type="Proteomes" id="UP001497453"/>
    </source>
</evidence>
<dbReference type="Proteomes" id="UP001497453">
    <property type="component" value="Chromosome 8"/>
</dbReference>
<dbReference type="EMBL" id="OZ037951">
    <property type="protein sequence ID" value="CAL1713924.1"/>
    <property type="molecule type" value="Genomic_DNA"/>
</dbReference>
<dbReference type="InterPro" id="IPR051477">
    <property type="entry name" value="Expansin_CellWall"/>
</dbReference>
<protein>
    <recommendedName>
        <fullName evidence="3">RlpA-like protein double-psi beta-barrel domain-containing protein</fullName>
    </recommendedName>
</protein>
<reference evidence="5" key="1">
    <citation type="submission" date="2024-04" db="EMBL/GenBank/DDBJ databases">
        <authorList>
            <person name="Shaw F."/>
            <person name="Minotto A."/>
        </authorList>
    </citation>
    <scope>NUCLEOTIDE SEQUENCE [LARGE SCALE GENOMIC DNA]</scope>
</reference>
<accession>A0ABP1E3Y3</accession>
<dbReference type="PANTHER" id="PTHR31836">
    <property type="match status" value="1"/>
</dbReference>
<dbReference type="Gene3D" id="2.40.40.10">
    <property type="entry name" value="RlpA-like domain"/>
    <property type="match status" value="1"/>
</dbReference>
<evidence type="ECO:0000313" key="4">
    <source>
        <dbReference type="EMBL" id="CAL1713924.1"/>
    </source>
</evidence>
<feature type="chain" id="PRO_5046105691" description="RlpA-like protein double-psi beta-barrel domain-containing protein" evidence="2">
    <location>
        <begin position="28"/>
        <end position="134"/>
    </location>
</feature>
<proteinExistence type="predicted"/>
<evidence type="ECO:0000256" key="2">
    <source>
        <dbReference type="SAM" id="SignalP"/>
    </source>
</evidence>
<dbReference type="InterPro" id="IPR009009">
    <property type="entry name" value="RlpA-like_DPBB"/>
</dbReference>
<feature type="domain" description="RlpA-like protein double-psi beta-barrel" evidence="3">
    <location>
        <begin position="76"/>
        <end position="125"/>
    </location>
</feature>
<dbReference type="SUPFAM" id="SSF50685">
    <property type="entry name" value="Barwin-like endoglucanases"/>
    <property type="match status" value="1"/>
</dbReference>